<evidence type="ECO:0000256" key="5">
    <source>
        <dbReference type="ARBA" id="ARBA00035648"/>
    </source>
</evidence>
<dbReference type="Pfam" id="PF08340">
    <property type="entry name" value="YicC-like_C"/>
    <property type="match status" value="1"/>
</dbReference>
<dbReference type="InterPro" id="IPR013551">
    <property type="entry name" value="YicC-like_C"/>
</dbReference>
<evidence type="ECO:0000259" key="7">
    <source>
        <dbReference type="Pfam" id="PF08340"/>
    </source>
</evidence>
<dbReference type="PANTHER" id="PTHR30636">
    <property type="entry name" value="UPF0701 PROTEIN YICC"/>
    <property type="match status" value="1"/>
</dbReference>
<evidence type="ECO:0000313" key="9">
    <source>
        <dbReference type="Proteomes" id="UP000698242"/>
    </source>
</evidence>
<dbReference type="EC" id="1.13.11.4" evidence="8"/>
<dbReference type="OrthoDB" id="9771229at2"/>
<dbReference type="GO" id="GO:0004521">
    <property type="term" value="F:RNA endonuclease activity"/>
    <property type="evidence" value="ECO:0007669"/>
    <property type="project" value="InterPro"/>
</dbReference>
<dbReference type="RefSeq" id="WP_159966364.1">
    <property type="nucleotide sequence ID" value="NZ_APKE01000035.1"/>
</dbReference>
<evidence type="ECO:0000259" key="6">
    <source>
        <dbReference type="Pfam" id="PF03755"/>
    </source>
</evidence>
<organism evidence="8 9">
    <name type="scientific">Profundibacterium mesophilum KAUST100406-0324</name>
    <dbReference type="NCBI Taxonomy" id="1037889"/>
    <lineage>
        <taxon>Bacteria</taxon>
        <taxon>Pseudomonadati</taxon>
        <taxon>Pseudomonadota</taxon>
        <taxon>Alphaproteobacteria</taxon>
        <taxon>Rhodobacterales</taxon>
        <taxon>Roseobacteraceae</taxon>
        <taxon>Profundibacterium</taxon>
    </lineage>
</organism>
<evidence type="ECO:0000256" key="4">
    <source>
        <dbReference type="ARBA" id="ARBA00022801"/>
    </source>
</evidence>
<feature type="domain" description="Endoribonuclease YicC-like N-terminal" evidence="6">
    <location>
        <begin position="2"/>
        <end position="160"/>
    </location>
</feature>
<dbReference type="GO" id="GO:0047922">
    <property type="term" value="F:gentisate 1,2-dioxygenase activity"/>
    <property type="evidence" value="ECO:0007669"/>
    <property type="project" value="UniProtKB-EC"/>
</dbReference>
<sequence length="298" mass="32435">MLHSMTGFAAGTGAAEGWSWSWDLRSVNGRGLDMKLRLPDWIEGLEAAVRARMQGAATRGNITLGLRLARDPEMTRGGGINTEALAEMLARVRRIEGAAQEAGLVLGPVTATDILAMRGVQDLQMRGGEDHSALRDALLHDLSEMLRQFEASRAEEGARIGAHLRARLDEIGALTERAVALAQERAGGLRAQMEAALERALDARPDIDPARLEEELALIAVKIDVSEEIERLQTHLLAARTLLAAGGPAGRKLDFLTQEFNREANTLCAKAQHGPLTRTGLDLKYAIDQMREQVQNLE</sequence>
<accession>A0A921TCE0</accession>
<name>A0A921TCE0_9RHOB</name>
<protein>
    <submittedName>
        <fullName evidence="8">Gentisate 12-dioxygenase</fullName>
        <ecNumber evidence="8">1.13.11.4</ecNumber>
    </submittedName>
</protein>
<dbReference type="InterPro" id="IPR013527">
    <property type="entry name" value="YicC-like_N"/>
</dbReference>
<evidence type="ECO:0000313" key="8">
    <source>
        <dbReference type="EMBL" id="KAF0674772.1"/>
    </source>
</evidence>
<dbReference type="InterPro" id="IPR005229">
    <property type="entry name" value="YicC/YloC-like"/>
</dbReference>
<reference evidence="8" key="1">
    <citation type="submission" date="2013-03" db="EMBL/GenBank/DDBJ databases">
        <title>Genome Sequence of the Profundibacterium mesophilum strain KAUST100406-0324T from Red Sea, a novel genus in the family Rhodobacteraceae.</title>
        <authorList>
            <person name="Essack M."/>
            <person name="Alam I."/>
            <person name="Lafi F."/>
            <person name="Alawi W."/>
            <person name="Kamanu F."/>
            <person name="Al-Suwailem A."/>
            <person name="Lee O.O."/>
            <person name="Xu Y."/>
            <person name="Bajic V."/>
            <person name="Qian P.-Y."/>
            <person name="Archer J."/>
        </authorList>
    </citation>
    <scope>NUCLEOTIDE SEQUENCE</scope>
    <source>
        <strain evidence="8">KAUST100406-0324</strain>
    </source>
</reference>
<dbReference type="EMBL" id="APKE01000035">
    <property type="protein sequence ID" value="KAF0674772.1"/>
    <property type="molecule type" value="Genomic_DNA"/>
</dbReference>
<dbReference type="Proteomes" id="UP000698242">
    <property type="component" value="Unassembled WGS sequence"/>
</dbReference>
<comment type="cofactor">
    <cofactor evidence="1">
        <name>a divalent metal cation</name>
        <dbReference type="ChEBI" id="CHEBI:60240"/>
    </cofactor>
</comment>
<comment type="caution">
    <text evidence="8">The sequence shown here is derived from an EMBL/GenBank/DDBJ whole genome shotgun (WGS) entry which is preliminary data.</text>
</comment>
<keyword evidence="9" id="KW-1185">Reference proteome</keyword>
<keyword evidence="2" id="KW-0540">Nuclease</keyword>
<feature type="domain" description="Endoribonuclease YicC-like C-terminal" evidence="7">
    <location>
        <begin position="184"/>
        <end position="298"/>
    </location>
</feature>
<evidence type="ECO:0000256" key="3">
    <source>
        <dbReference type="ARBA" id="ARBA00022759"/>
    </source>
</evidence>
<keyword evidence="3" id="KW-0255">Endonuclease</keyword>
<dbReference type="AlphaFoldDB" id="A0A921TCE0"/>
<keyword evidence="4" id="KW-0378">Hydrolase</keyword>
<dbReference type="GO" id="GO:0016787">
    <property type="term" value="F:hydrolase activity"/>
    <property type="evidence" value="ECO:0007669"/>
    <property type="project" value="UniProtKB-KW"/>
</dbReference>
<dbReference type="PANTHER" id="PTHR30636:SF3">
    <property type="entry name" value="UPF0701 PROTEIN YICC"/>
    <property type="match status" value="1"/>
</dbReference>
<evidence type="ECO:0000256" key="1">
    <source>
        <dbReference type="ARBA" id="ARBA00001968"/>
    </source>
</evidence>
<gene>
    <name evidence="8" type="ORF">PMES_02848</name>
</gene>
<evidence type="ECO:0000256" key="2">
    <source>
        <dbReference type="ARBA" id="ARBA00022722"/>
    </source>
</evidence>
<dbReference type="Pfam" id="PF03755">
    <property type="entry name" value="YicC-like_N"/>
    <property type="match status" value="1"/>
</dbReference>
<keyword evidence="8" id="KW-0560">Oxidoreductase</keyword>
<proteinExistence type="inferred from homology"/>
<dbReference type="NCBIfam" id="TIGR00255">
    <property type="entry name" value="YicC/YloC family endoribonuclease"/>
    <property type="match status" value="1"/>
</dbReference>
<comment type="similarity">
    <text evidence="5">Belongs to the YicC/YloC family.</text>
</comment>